<dbReference type="Gene3D" id="3.40.50.720">
    <property type="entry name" value="NAD(P)-binding Rossmann-like Domain"/>
    <property type="match status" value="1"/>
</dbReference>
<dbReference type="InterPro" id="IPR001509">
    <property type="entry name" value="Epimerase_deHydtase"/>
</dbReference>
<dbReference type="EMBL" id="JAROCG010000001">
    <property type="protein sequence ID" value="MDN4610254.1"/>
    <property type="molecule type" value="Genomic_DNA"/>
</dbReference>
<sequence>MRIAVIGATGNVGTALLSRLQRAARDREAIQRSGYDTAGDADGISITGIARTIPDTSQEPYAGVDWHAIDVGTDEGRDALTLALAGADAVVHLAWAIQPNRNEAAMRRTNVTGTANALHAAGTAGVRHFVCASSVAAYSPSDKDTRRDESWPTDGVGSSQYSRQKAEQERLLDAFERDRPEIPVARLRPGLIFQEQAGSEVGRYFLGPLVPKILLGGLPLPLLPVPSTFIFQAVHAEDIAEAYWRVVARRASGAFNIAAEPELTPGRVADLLGARRVIGFPTRLLRWLVGVSWRLHIQRTDPGWIDLAAQSPVMDTTRARNELGWEARHSSREAMAAILTGMRSGTGHGGSPKMYPRRAPDAA</sequence>
<comment type="caution">
    <text evidence="3">The sequence shown here is derived from an EMBL/GenBank/DDBJ whole genome shotgun (WGS) entry which is preliminary data.</text>
</comment>
<evidence type="ECO:0000256" key="1">
    <source>
        <dbReference type="SAM" id="MobiDB-lite"/>
    </source>
</evidence>
<evidence type="ECO:0000313" key="4">
    <source>
        <dbReference type="Proteomes" id="UP001174209"/>
    </source>
</evidence>
<gene>
    <name evidence="3" type="ORF">P5G52_05170</name>
</gene>
<name>A0ABT8JYL0_9MICC</name>
<proteinExistence type="predicted"/>
<feature type="region of interest" description="Disordered" evidence="1">
    <location>
        <begin position="140"/>
        <end position="165"/>
    </location>
</feature>
<evidence type="ECO:0000259" key="2">
    <source>
        <dbReference type="Pfam" id="PF01370"/>
    </source>
</evidence>
<feature type="domain" description="NAD-dependent epimerase/dehydratase" evidence="2">
    <location>
        <begin position="3"/>
        <end position="258"/>
    </location>
</feature>
<reference evidence="3" key="1">
    <citation type="submission" date="2023-06" db="EMBL/GenBank/DDBJ databases">
        <title>MT1 and MT2 Draft Genomes of Novel Species.</title>
        <authorList>
            <person name="Venkateswaran K."/>
        </authorList>
    </citation>
    <scope>NUCLEOTIDE SEQUENCE</scope>
    <source>
        <strain evidence="3">IIF3SC-B10</strain>
    </source>
</reference>
<protein>
    <submittedName>
        <fullName evidence="3">NAD-dependent epimerase/dehydratase family protein</fullName>
    </submittedName>
</protein>
<dbReference type="Proteomes" id="UP001174209">
    <property type="component" value="Unassembled WGS sequence"/>
</dbReference>
<dbReference type="SUPFAM" id="SSF51735">
    <property type="entry name" value="NAD(P)-binding Rossmann-fold domains"/>
    <property type="match status" value="1"/>
</dbReference>
<accession>A0ABT8JYL0</accession>
<dbReference type="InterPro" id="IPR036291">
    <property type="entry name" value="NAD(P)-bd_dom_sf"/>
</dbReference>
<organism evidence="3 4">
    <name type="scientific">Arthrobacter burdickii</name>
    <dbReference type="NCBI Taxonomy" id="3035920"/>
    <lineage>
        <taxon>Bacteria</taxon>
        <taxon>Bacillati</taxon>
        <taxon>Actinomycetota</taxon>
        <taxon>Actinomycetes</taxon>
        <taxon>Micrococcales</taxon>
        <taxon>Micrococcaceae</taxon>
        <taxon>Arthrobacter</taxon>
    </lineage>
</organism>
<feature type="region of interest" description="Disordered" evidence="1">
    <location>
        <begin position="342"/>
        <end position="363"/>
    </location>
</feature>
<dbReference type="PANTHER" id="PTHR43245">
    <property type="entry name" value="BIFUNCTIONAL POLYMYXIN RESISTANCE PROTEIN ARNA"/>
    <property type="match status" value="1"/>
</dbReference>
<dbReference type="RefSeq" id="WP_301225278.1">
    <property type="nucleotide sequence ID" value="NZ_JAROCG010000001.1"/>
</dbReference>
<dbReference type="InterPro" id="IPR050177">
    <property type="entry name" value="Lipid_A_modif_metabolic_enz"/>
</dbReference>
<dbReference type="Pfam" id="PF01370">
    <property type="entry name" value="Epimerase"/>
    <property type="match status" value="1"/>
</dbReference>
<keyword evidence="4" id="KW-1185">Reference proteome</keyword>
<feature type="compositionally biased region" description="Basic and acidic residues" evidence="1">
    <location>
        <begin position="141"/>
        <end position="150"/>
    </location>
</feature>
<evidence type="ECO:0000313" key="3">
    <source>
        <dbReference type="EMBL" id="MDN4610254.1"/>
    </source>
</evidence>